<sequence length="40" mass="4715">NLKQDKKLSDEIESKSFLFEAEIYTIDKESQLEIEPLTIE</sequence>
<dbReference type="Proteomes" id="UP000789860">
    <property type="component" value="Unassembled WGS sequence"/>
</dbReference>
<feature type="non-terminal residue" evidence="1">
    <location>
        <position position="1"/>
    </location>
</feature>
<reference evidence="1" key="1">
    <citation type="submission" date="2021-06" db="EMBL/GenBank/DDBJ databases">
        <authorList>
            <person name="Kallberg Y."/>
            <person name="Tangrot J."/>
            <person name="Rosling A."/>
        </authorList>
    </citation>
    <scope>NUCLEOTIDE SEQUENCE</scope>
    <source>
        <strain evidence="1">AU212A</strain>
    </source>
</reference>
<organism evidence="1 2">
    <name type="scientific">Scutellospora calospora</name>
    <dbReference type="NCBI Taxonomy" id="85575"/>
    <lineage>
        <taxon>Eukaryota</taxon>
        <taxon>Fungi</taxon>
        <taxon>Fungi incertae sedis</taxon>
        <taxon>Mucoromycota</taxon>
        <taxon>Glomeromycotina</taxon>
        <taxon>Glomeromycetes</taxon>
        <taxon>Diversisporales</taxon>
        <taxon>Gigasporaceae</taxon>
        <taxon>Scutellospora</taxon>
    </lineage>
</organism>
<evidence type="ECO:0000313" key="2">
    <source>
        <dbReference type="Proteomes" id="UP000789860"/>
    </source>
</evidence>
<proteinExistence type="predicted"/>
<accession>A0ACA9NHD7</accession>
<comment type="caution">
    <text evidence="1">The sequence shown here is derived from an EMBL/GenBank/DDBJ whole genome shotgun (WGS) entry which is preliminary data.</text>
</comment>
<evidence type="ECO:0000313" key="1">
    <source>
        <dbReference type="EMBL" id="CAG8648204.1"/>
    </source>
</evidence>
<gene>
    <name evidence="1" type="ORF">SCALOS_LOCUS8574</name>
</gene>
<name>A0ACA9NHD7_9GLOM</name>
<keyword evidence="2" id="KW-1185">Reference proteome</keyword>
<dbReference type="EMBL" id="CAJVPM010023080">
    <property type="protein sequence ID" value="CAG8648204.1"/>
    <property type="molecule type" value="Genomic_DNA"/>
</dbReference>
<protein>
    <submittedName>
        <fullName evidence="1">640_t:CDS:1</fullName>
    </submittedName>
</protein>